<keyword evidence="1" id="KW-0963">Cytoplasm</keyword>
<dbReference type="InterPro" id="IPR005234">
    <property type="entry name" value="ScpB_csome_segregation"/>
</dbReference>
<feature type="non-terminal residue" evidence="6">
    <location>
        <position position="213"/>
    </location>
</feature>
<dbReference type="InterPro" id="IPR036388">
    <property type="entry name" value="WH-like_DNA-bd_sf"/>
</dbReference>
<evidence type="ECO:0000256" key="1">
    <source>
        <dbReference type="ARBA" id="ARBA00022490"/>
    </source>
</evidence>
<accession>A0A2G9ZL87</accession>
<feature type="region of interest" description="Disordered" evidence="5">
    <location>
        <begin position="183"/>
        <end position="213"/>
    </location>
</feature>
<dbReference type="PANTHER" id="PTHR34298:SF2">
    <property type="entry name" value="SEGREGATION AND CONDENSATION PROTEIN B"/>
    <property type="match status" value="1"/>
</dbReference>
<proteinExistence type="predicted"/>
<dbReference type="NCBIfam" id="TIGR00281">
    <property type="entry name" value="SMC-Scp complex subunit ScpB"/>
    <property type="match status" value="1"/>
</dbReference>
<evidence type="ECO:0000313" key="7">
    <source>
        <dbReference type="Proteomes" id="UP000230729"/>
    </source>
</evidence>
<gene>
    <name evidence="6" type="primary">scpB</name>
    <name evidence="6" type="ORF">COX22_01710</name>
</gene>
<dbReference type="InterPro" id="IPR036390">
    <property type="entry name" value="WH_DNA-bd_sf"/>
</dbReference>
<dbReference type="Pfam" id="PF04079">
    <property type="entry name" value="SMC_ScpB"/>
    <property type="match status" value="1"/>
</dbReference>
<evidence type="ECO:0000256" key="4">
    <source>
        <dbReference type="ARBA" id="ARBA00023306"/>
    </source>
</evidence>
<reference evidence="6 7" key="1">
    <citation type="submission" date="2017-09" db="EMBL/GenBank/DDBJ databases">
        <title>Depth-based differentiation of microbial function through sediment-hosted aquifers and enrichment of novel symbionts in the deep terrestrial subsurface.</title>
        <authorList>
            <person name="Probst A.J."/>
            <person name="Ladd B."/>
            <person name="Jarett J.K."/>
            <person name="Geller-Mcgrath D.E."/>
            <person name="Sieber C.M."/>
            <person name="Emerson J.B."/>
            <person name="Anantharaman K."/>
            <person name="Thomas B.C."/>
            <person name="Malmstrom R."/>
            <person name="Stieglmeier M."/>
            <person name="Klingl A."/>
            <person name="Woyke T."/>
            <person name="Ryan C.M."/>
            <person name="Banfield J.F."/>
        </authorList>
    </citation>
    <scope>NUCLEOTIDE SEQUENCE [LARGE SCALE GENOMIC DNA]</scope>
    <source>
        <strain evidence="6">CG23_combo_of_CG06-09_8_20_14_all_49_15</strain>
    </source>
</reference>
<dbReference type="SUPFAM" id="SSF46785">
    <property type="entry name" value="Winged helix' DNA-binding domain"/>
    <property type="match status" value="2"/>
</dbReference>
<dbReference type="Proteomes" id="UP000230729">
    <property type="component" value="Unassembled WGS sequence"/>
</dbReference>
<sequence>MDKSLKSKLESLLFIAAKPMPLKQLAALAEAEPAAVAQLGDELVSEYRAAGQGVQIIKNGQQYQMVSAPENAATIQKFIQNETTGELSRPSLEALTIIAYRGPITKLDLDRIRGVNCALIIRNLLLRGLIEAHYRSDRKETYYSVTFDFIRFLGIGEVSQLPDYERLHQDDTIDRVLAGAVPAAETGTDKQNENSENQAEISAVEIVTDEEDE</sequence>
<dbReference type="GO" id="GO:0051301">
    <property type="term" value="P:cell division"/>
    <property type="evidence" value="ECO:0007669"/>
    <property type="project" value="UniProtKB-KW"/>
</dbReference>
<dbReference type="AlphaFoldDB" id="A0A2G9ZL87"/>
<name>A0A2G9ZL87_9BACT</name>
<dbReference type="GO" id="GO:0051304">
    <property type="term" value="P:chromosome separation"/>
    <property type="evidence" value="ECO:0007669"/>
    <property type="project" value="InterPro"/>
</dbReference>
<evidence type="ECO:0000313" key="6">
    <source>
        <dbReference type="EMBL" id="PIP33939.1"/>
    </source>
</evidence>
<protein>
    <submittedName>
        <fullName evidence="6">SMC-Scp complex subunit ScpB</fullName>
    </submittedName>
</protein>
<dbReference type="PANTHER" id="PTHR34298">
    <property type="entry name" value="SEGREGATION AND CONDENSATION PROTEIN B"/>
    <property type="match status" value="1"/>
</dbReference>
<keyword evidence="4" id="KW-0131">Cell cycle</keyword>
<evidence type="ECO:0000256" key="3">
    <source>
        <dbReference type="ARBA" id="ARBA00022829"/>
    </source>
</evidence>
<organism evidence="6 7">
    <name type="scientific">Candidatus Falkowbacteria bacterium CG23_combo_of_CG06-09_8_20_14_all_49_15</name>
    <dbReference type="NCBI Taxonomy" id="1974572"/>
    <lineage>
        <taxon>Bacteria</taxon>
        <taxon>Candidatus Falkowiibacteriota</taxon>
    </lineage>
</organism>
<dbReference type="Gene3D" id="1.10.10.10">
    <property type="entry name" value="Winged helix-like DNA-binding domain superfamily/Winged helix DNA-binding domain"/>
    <property type="match status" value="2"/>
</dbReference>
<comment type="caution">
    <text evidence="6">The sequence shown here is derived from an EMBL/GenBank/DDBJ whole genome shotgun (WGS) entry which is preliminary data.</text>
</comment>
<evidence type="ECO:0000256" key="5">
    <source>
        <dbReference type="SAM" id="MobiDB-lite"/>
    </source>
</evidence>
<keyword evidence="2" id="KW-0132">Cell division</keyword>
<keyword evidence="3" id="KW-0159">Chromosome partition</keyword>
<evidence type="ECO:0000256" key="2">
    <source>
        <dbReference type="ARBA" id="ARBA00022618"/>
    </source>
</evidence>
<dbReference type="EMBL" id="PCSD01000035">
    <property type="protein sequence ID" value="PIP33939.1"/>
    <property type="molecule type" value="Genomic_DNA"/>
</dbReference>